<reference evidence="4" key="1">
    <citation type="journal article" date="2019" name="Int. J. Syst. Evol. Microbiol.">
        <title>The Global Catalogue of Microorganisms (GCM) 10K type strain sequencing project: providing services to taxonomists for standard genome sequencing and annotation.</title>
        <authorList>
            <consortium name="The Broad Institute Genomics Platform"/>
            <consortium name="The Broad Institute Genome Sequencing Center for Infectious Disease"/>
            <person name="Wu L."/>
            <person name="Ma J."/>
        </authorList>
    </citation>
    <scope>NUCLEOTIDE SEQUENCE [LARGE SCALE GENOMIC DNA]</scope>
    <source>
        <strain evidence="4">CGMCC 1.15297</strain>
    </source>
</reference>
<keyword evidence="2" id="KW-0812">Transmembrane</keyword>
<evidence type="ECO:0000256" key="1">
    <source>
        <dbReference type="SAM" id="MobiDB-lite"/>
    </source>
</evidence>
<feature type="transmembrane region" description="Helical" evidence="2">
    <location>
        <begin position="20"/>
        <end position="40"/>
    </location>
</feature>
<organism evidence="3 4">
    <name type="scientific">Blastomonas marina</name>
    <dbReference type="NCBI Taxonomy" id="1867408"/>
    <lineage>
        <taxon>Bacteria</taxon>
        <taxon>Pseudomonadati</taxon>
        <taxon>Pseudomonadota</taxon>
        <taxon>Alphaproteobacteria</taxon>
        <taxon>Sphingomonadales</taxon>
        <taxon>Sphingomonadaceae</taxon>
        <taxon>Blastomonas</taxon>
    </lineage>
</organism>
<gene>
    <name evidence="3" type="ORF">GCM10010923_08810</name>
</gene>
<sequence length="1069" mass="114899">MAKRRDNSEGGMPPVPRRGFWRPALPWIVVVLAVVLGFAWSQRNEIADDIIASELEKRGIEASYTVERIGGRRQVLRDLVLGDPDRPDATVERAEVRIGWTMLGPAVRSVTLERARLYGTLRDGELSFGALDPLLFAEDEPDRPPSLPDLDVTIVDGRARIASEYGVLGLVLEGSGNPSDGFEGQLGALMPDPRYAGCEATRASFYGTVTTNDSRPTFDGPLRLRELACEDRQIALAALDSELELTLPATFDAAEGELAIETGAARYGAFAAQALEGSGRFDLKPGEATLDYDLALLGLDTPEATLARLSSDGVVRLRDDFARLEWSGGFDGRNLRPGESFNRALAAIGSGANDTPFAPLAAKLRAALSRQTLGSSLEGNVTLRRGEGTLSLVIPAATLRNRNGVRLAELSRLRWSNAEGGNLGGSFRTGGPDLPRMTGSLTSAAGGSAVWQLSLEEYAARSSRIAAPDLRIVQSPDGRFDLTGDVRLSGPLPGGFARNLAFPLDAVFEKDGSFRAFTRCTPVRFDRFEYANLRLARHAVTLCPPTGRAIVRGGNGPLRIVAGAPSLDLAGTLAGTPIHIRSGPIAIAYPGIVRASELWVHLGPPDSGADFVLSDLDAELGGKEISGTFADTEARLVAVPLDVSNAAGEWRYANGVLSLSGATFLLADRNDPQRFYPLDATEAALTLEDGDIRAEANLRDRDTQRLVAAVEVFHDLASGSGNATLDTDALRFDAAFQPEDLTYLAKGTIANTRGLVSGQGRIRWADGTIDSGGEYSSADLDFAAPFGPVEGASGTLVFTDLLAFETAPSQTFQVRSINPGIEVNDGEITLALRRGFEIGIEGGRWPFMGGTLTLRPTDVRFGEGEVRRFTLVVDGLQASRFIERFELANLSATGTFDGRLPLVFDDSGGRIEGGVLVSRPPGGNLSYVGELTYRDLSTMANLAFNVLKSLDYAQMRINMDGDLTGNIVTRVRTFGVRQGEAAERNIVTRSLEGLPIQLNLNINARFYELIALLKSIYDPTALRDARSLGLIDDQGNIIAREVRNPPPPDVDPFEDEIDDIQPSESEEQP</sequence>
<protein>
    <recommendedName>
        <fullName evidence="5">Dicarboxylate transport domain-containing protein</fullName>
    </recommendedName>
</protein>
<dbReference type="InterPro" id="IPR021730">
    <property type="entry name" value="YdbH"/>
</dbReference>
<dbReference type="Proteomes" id="UP000603317">
    <property type="component" value="Unassembled WGS sequence"/>
</dbReference>
<evidence type="ECO:0000313" key="4">
    <source>
        <dbReference type="Proteomes" id="UP000603317"/>
    </source>
</evidence>
<feature type="region of interest" description="Disordered" evidence="1">
    <location>
        <begin position="1039"/>
        <end position="1069"/>
    </location>
</feature>
<name>A0ABQ1F7B5_9SPHN</name>
<accession>A0ABQ1F7B5</accession>
<dbReference type="EMBL" id="BMID01000001">
    <property type="protein sequence ID" value="GGA02275.1"/>
    <property type="molecule type" value="Genomic_DNA"/>
</dbReference>
<keyword evidence="2" id="KW-0472">Membrane</keyword>
<keyword evidence="2" id="KW-1133">Transmembrane helix</keyword>
<evidence type="ECO:0000256" key="2">
    <source>
        <dbReference type="SAM" id="Phobius"/>
    </source>
</evidence>
<dbReference type="RefSeq" id="WP_229658080.1">
    <property type="nucleotide sequence ID" value="NZ_BMID01000001.1"/>
</dbReference>
<comment type="caution">
    <text evidence="3">The sequence shown here is derived from an EMBL/GenBank/DDBJ whole genome shotgun (WGS) entry which is preliminary data.</text>
</comment>
<dbReference type="Pfam" id="PF11739">
    <property type="entry name" value="YdbH-like"/>
    <property type="match status" value="1"/>
</dbReference>
<keyword evidence="4" id="KW-1185">Reference proteome</keyword>
<evidence type="ECO:0000313" key="3">
    <source>
        <dbReference type="EMBL" id="GGA02275.1"/>
    </source>
</evidence>
<evidence type="ECO:0008006" key="5">
    <source>
        <dbReference type="Google" id="ProtNLM"/>
    </source>
</evidence>
<proteinExistence type="predicted"/>
<feature type="compositionally biased region" description="Acidic residues" evidence="1">
    <location>
        <begin position="1051"/>
        <end position="1069"/>
    </location>
</feature>